<proteinExistence type="inferred from homology"/>
<dbReference type="Gene3D" id="3.30.420.40">
    <property type="match status" value="2"/>
</dbReference>
<dbReference type="PANTHER" id="PTHR18964">
    <property type="entry name" value="ROK (REPRESSOR, ORF, KINASE) FAMILY"/>
    <property type="match status" value="1"/>
</dbReference>
<accession>A0ABP7I7J5</accession>
<feature type="domain" description="HTH marR-type" evidence="2">
    <location>
        <begin position="20"/>
        <end position="69"/>
    </location>
</feature>
<dbReference type="RefSeq" id="WP_344940522.1">
    <property type="nucleotide sequence ID" value="NZ_BAAAZR010000008.1"/>
</dbReference>
<dbReference type="InterPro" id="IPR036388">
    <property type="entry name" value="WH-like_DNA-bd_sf"/>
</dbReference>
<keyword evidence="4" id="KW-1185">Reference proteome</keyword>
<dbReference type="InterPro" id="IPR043129">
    <property type="entry name" value="ATPase_NBD"/>
</dbReference>
<dbReference type="PANTHER" id="PTHR18964:SF149">
    <property type="entry name" value="BIFUNCTIONAL UDP-N-ACETYLGLUCOSAMINE 2-EPIMERASE_N-ACETYLMANNOSAMINE KINASE"/>
    <property type="match status" value="1"/>
</dbReference>
<organism evidence="3 4">
    <name type="scientific">Sphaerisporangium flaviroseum</name>
    <dbReference type="NCBI Taxonomy" id="509199"/>
    <lineage>
        <taxon>Bacteria</taxon>
        <taxon>Bacillati</taxon>
        <taxon>Actinomycetota</taxon>
        <taxon>Actinomycetes</taxon>
        <taxon>Streptosporangiales</taxon>
        <taxon>Streptosporangiaceae</taxon>
        <taxon>Sphaerisporangium</taxon>
    </lineage>
</organism>
<evidence type="ECO:0000313" key="3">
    <source>
        <dbReference type="EMBL" id="GAA3811526.1"/>
    </source>
</evidence>
<dbReference type="Pfam" id="PF00480">
    <property type="entry name" value="ROK"/>
    <property type="match status" value="1"/>
</dbReference>
<dbReference type="InterPro" id="IPR036390">
    <property type="entry name" value="WH_DNA-bd_sf"/>
</dbReference>
<dbReference type="SUPFAM" id="SSF46785">
    <property type="entry name" value="Winged helix' DNA-binding domain"/>
    <property type="match status" value="1"/>
</dbReference>
<dbReference type="InterPro" id="IPR000600">
    <property type="entry name" value="ROK"/>
</dbReference>
<dbReference type="Gene3D" id="1.10.10.10">
    <property type="entry name" value="Winged helix-like DNA-binding domain superfamily/Winged helix DNA-binding domain"/>
    <property type="match status" value="1"/>
</dbReference>
<evidence type="ECO:0000259" key="2">
    <source>
        <dbReference type="Pfam" id="PF12802"/>
    </source>
</evidence>
<sequence>MPRRRPGTPRLLRQLNDRAALELLLSEGPLTRAELGQHTGLSKVTSGQLLARLEERGLVAISGERPGGRGPNAALYTVVPSSAYVAGLEVLPDRVTAGVADITGNIIAEVTVDPCRTGEPVKTVHRAVRQACESADVSMSRLSALVIGTRGVVDPRTGDVRFSFDLPSWHAGVLADLRATLGSSVMIENDVNLAALAEHSYGAARGFDDFVLVWAGVGQGLGVMLGSRLHRGFTGGAGEIGWLPVPGEPLPIDVAEPQSGSFQRLVGTAAVIGLAAAHGILGSNGSSHGAGSAAGIVRMAVAGGHDRFLDELARRLAIGVAAVTVVLDPGLVVLSGDVGRAGGRALASRVEEAVAQICPSRPRVAVTRVEGNPVLRGAVLAALDQAREEVFSNTVDV</sequence>
<name>A0ABP7I7J5_9ACTN</name>
<gene>
    <name evidence="3" type="ORF">GCM10022226_35090</name>
</gene>
<dbReference type="InterPro" id="IPR000835">
    <property type="entry name" value="HTH_MarR-typ"/>
</dbReference>
<dbReference type="Proteomes" id="UP001500888">
    <property type="component" value="Unassembled WGS sequence"/>
</dbReference>
<reference evidence="4" key="1">
    <citation type="journal article" date="2019" name="Int. J. Syst. Evol. Microbiol.">
        <title>The Global Catalogue of Microorganisms (GCM) 10K type strain sequencing project: providing services to taxonomists for standard genome sequencing and annotation.</title>
        <authorList>
            <consortium name="The Broad Institute Genomics Platform"/>
            <consortium name="The Broad Institute Genome Sequencing Center for Infectious Disease"/>
            <person name="Wu L."/>
            <person name="Ma J."/>
        </authorList>
    </citation>
    <scope>NUCLEOTIDE SEQUENCE [LARGE SCALE GENOMIC DNA]</scope>
    <source>
        <strain evidence="4">JCM 16908</strain>
    </source>
</reference>
<comment type="similarity">
    <text evidence="1">Belongs to the ROK (NagC/XylR) family.</text>
</comment>
<protein>
    <submittedName>
        <fullName evidence="3">ROK family transcriptional regulator</fullName>
    </submittedName>
</protein>
<dbReference type="EMBL" id="BAAAZR010000008">
    <property type="protein sequence ID" value="GAA3811526.1"/>
    <property type="molecule type" value="Genomic_DNA"/>
</dbReference>
<evidence type="ECO:0000256" key="1">
    <source>
        <dbReference type="ARBA" id="ARBA00006479"/>
    </source>
</evidence>
<evidence type="ECO:0000313" key="4">
    <source>
        <dbReference type="Proteomes" id="UP001500888"/>
    </source>
</evidence>
<comment type="caution">
    <text evidence="3">The sequence shown here is derived from an EMBL/GenBank/DDBJ whole genome shotgun (WGS) entry which is preliminary data.</text>
</comment>
<dbReference type="SUPFAM" id="SSF53067">
    <property type="entry name" value="Actin-like ATPase domain"/>
    <property type="match status" value="1"/>
</dbReference>
<dbReference type="Pfam" id="PF12802">
    <property type="entry name" value="MarR_2"/>
    <property type="match status" value="1"/>
</dbReference>